<evidence type="ECO:0000256" key="1">
    <source>
        <dbReference type="ARBA" id="ARBA00004479"/>
    </source>
</evidence>
<feature type="region of interest" description="Disordered" evidence="13">
    <location>
        <begin position="164"/>
        <end position="186"/>
    </location>
</feature>
<evidence type="ECO:0000313" key="18">
    <source>
        <dbReference type="RefSeq" id="XP_011357994.1"/>
    </source>
</evidence>
<dbReference type="GO" id="GO:0030335">
    <property type="term" value="P:positive regulation of cell migration"/>
    <property type="evidence" value="ECO:0007669"/>
    <property type="project" value="InterPro"/>
</dbReference>
<dbReference type="GO" id="GO:0005044">
    <property type="term" value="F:scavenger receptor activity"/>
    <property type="evidence" value="ECO:0007669"/>
    <property type="project" value="InterPro"/>
</dbReference>
<dbReference type="InterPro" id="IPR048585">
    <property type="entry name" value="CXCL16_dom"/>
</dbReference>
<evidence type="ECO:0000256" key="8">
    <source>
        <dbReference type="ARBA" id="ARBA00022989"/>
    </source>
</evidence>
<evidence type="ECO:0000256" key="5">
    <source>
        <dbReference type="ARBA" id="ARBA00022514"/>
    </source>
</evidence>
<feature type="signal peptide" evidence="15">
    <location>
        <begin position="1"/>
        <end position="26"/>
    </location>
</feature>
<gene>
    <name evidence="18" type="primary">CXCL16</name>
</gene>
<dbReference type="GO" id="GO:0010818">
    <property type="term" value="P:T cell chemotaxis"/>
    <property type="evidence" value="ECO:0007669"/>
    <property type="project" value="TreeGrafter"/>
</dbReference>
<dbReference type="GO" id="GO:0005615">
    <property type="term" value="C:extracellular space"/>
    <property type="evidence" value="ECO:0007669"/>
    <property type="project" value="UniProtKB-KW"/>
</dbReference>
<evidence type="ECO:0000259" key="16">
    <source>
        <dbReference type="Pfam" id="PF20902"/>
    </source>
</evidence>
<keyword evidence="8 14" id="KW-1133">Transmembrane helix</keyword>
<feature type="domain" description="C-X-C motif chemokine 16" evidence="16">
    <location>
        <begin position="24"/>
        <end position="113"/>
    </location>
</feature>
<keyword evidence="4" id="KW-0145">Chemotaxis</keyword>
<sequence>MWKDWRPQSLMLPFLLLAWLTLLGYGNEGSSTGSCYCSISYFDTPAVHIIEHLRNQLKVYDQCTSYVRFQLRSRTVCGGSKEQWVIELVSCFDLGECGHDYSRRVVHREHLRPPSTQVPELTKSSPSDVGTPVQRYLPPILLQSTQQPTLPAGELSLDKKLTHANETSTSSVGSSLEAGENQKQMKENMGPTAEISAMVPVLSLLAIVFILIGVLLYVLFKRKQSLQYPPDLQFHYIPVTPDSNA</sequence>
<evidence type="ECO:0000256" key="4">
    <source>
        <dbReference type="ARBA" id="ARBA00022500"/>
    </source>
</evidence>
<reference evidence="18" key="1">
    <citation type="submission" date="2025-08" db="UniProtKB">
        <authorList>
            <consortium name="RefSeq"/>
        </authorList>
    </citation>
    <scope>IDENTIFICATION</scope>
    <source>
        <tissue evidence="18">Kidney</tissue>
    </source>
</reference>
<feature type="compositionally biased region" description="Polar residues" evidence="13">
    <location>
        <begin position="164"/>
        <end position="174"/>
    </location>
</feature>
<name>A0A6P3Q4M4_PTEVA</name>
<evidence type="ECO:0000313" key="17">
    <source>
        <dbReference type="Proteomes" id="UP000515202"/>
    </source>
</evidence>
<evidence type="ECO:0000256" key="14">
    <source>
        <dbReference type="SAM" id="Phobius"/>
    </source>
</evidence>
<evidence type="ECO:0000256" key="7">
    <source>
        <dbReference type="ARBA" id="ARBA00022729"/>
    </source>
</evidence>
<dbReference type="GO" id="GO:0034612">
    <property type="term" value="P:response to tumor necrosis factor"/>
    <property type="evidence" value="ECO:0007669"/>
    <property type="project" value="InterPro"/>
</dbReference>
<evidence type="ECO:0000256" key="13">
    <source>
        <dbReference type="SAM" id="MobiDB-lite"/>
    </source>
</evidence>
<dbReference type="InterPro" id="IPR026296">
    <property type="entry name" value="CXCL16"/>
</dbReference>
<dbReference type="PANTHER" id="PTHR14385:SF0">
    <property type="entry name" value="C-X-C MOTIF CHEMOKINE 16"/>
    <property type="match status" value="1"/>
</dbReference>
<dbReference type="PANTHER" id="PTHR14385">
    <property type="entry name" value="CXC CHEMOKINE LIGAND"/>
    <property type="match status" value="1"/>
</dbReference>
<keyword evidence="11" id="KW-0325">Glycoprotein</keyword>
<accession>A0A6P3Q4M4</accession>
<evidence type="ECO:0000256" key="11">
    <source>
        <dbReference type="ARBA" id="ARBA00023180"/>
    </source>
</evidence>
<feature type="chain" id="PRO_5028372989" description="C-X-C motif chemokine 16" evidence="15">
    <location>
        <begin position="27"/>
        <end position="245"/>
    </location>
</feature>
<dbReference type="GO" id="GO:0034341">
    <property type="term" value="P:response to type II interferon"/>
    <property type="evidence" value="ECO:0007669"/>
    <property type="project" value="InterPro"/>
</dbReference>
<dbReference type="GeneID" id="105291750"/>
<evidence type="ECO:0000256" key="6">
    <source>
        <dbReference type="ARBA" id="ARBA00022692"/>
    </source>
</evidence>
<evidence type="ECO:0000256" key="15">
    <source>
        <dbReference type="SAM" id="SignalP"/>
    </source>
</evidence>
<protein>
    <recommendedName>
        <fullName evidence="3">C-X-C motif chemokine 16</fullName>
    </recommendedName>
    <alternativeName>
        <fullName evidence="12">Transmembrane chemokine CXCL16</fullName>
    </alternativeName>
</protein>
<dbReference type="RefSeq" id="XP_011357994.1">
    <property type="nucleotide sequence ID" value="XM_011359692.2"/>
</dbReference>
<feature type="transmembrane region" description="Helical" evidence="14">
    <location>
        <begin position="197"/>
        <end position="220"/>
    </location>
</feature>
<organism evidence="17 18">
    <name type="scientific">Pteropus vampyrus</name>
    <name type="common">Large flying fox</name>
    <dbReference type="NCBI Taxonomy" id="132908"/>
    <lineage>
        <taxon>Eukaryota</taxon>
        <taxon>Metazoa</taxon>
        <taxon>Chordata</taxon>
        <taxon>Craniata</taxon>
        <taxon>Vertebrata</taxon>
        <taxon>Euteleostomi</taxon>
        <taxon>Mammalia</taxon>
        <taxon>Eutheria</taxon>
        <taxon>Laurasiatheria</taxon>
        <taxon>Chiroptera</taxon>
        <taxon>Yinpterochiroptera</taxon>
        <taxon>Pteropodoidea</taxon>
        <taxon>Pteropodidae</taxon>
        <taxon>Pteropodinae</taxon>
        <taxon>Pteropus</taxon>
    </lineage>
</organism>
<dbReference type="GO" id="GO:0016020">
    <property type="term" value="C:membrane"/>
    <property type="evidence" value="ECO:0007669"/>
    <property type="project" value="UniProtKB-SubCell"/>
</dbReference>
<proteinExistence type="inferred from homology"/>
<keyword evidence="5" id="KW-0202">Cytokine</keyword>
<evidence type="ECO:0000256" key="12">
    <source>
        <dbReference type="ARBA" id="ARBA00032815"/>
    </source>
</evidence>
<keyword evidence="7 15" id="KW-0732">Signal</keyword>
<dbReference type="KEGG" id="pvp:105291750"/>
<dbReference type="GO" id="GO:0006898">
    <property type="term" value="P:receptor-mediated endocytosis"/>
    <property type="evidence" value="ECO:0007669"/>
    <property type="project" value="InterPro"/>
</dbReference>
<keyword evidence="6 14" id="KW-0812">Transmembrane</keyword>
<evidence type="ECO:0000256" key="10">
    <source>
        <dbReference type="ARBA" id="ARBA00023157"/>
    </source>
</evidence>
<evidence type="ECO:0000256" key="3">
    <source>
        <dbReference type="ARBA" id="ARBA00017995"/>
    </source>
</evidence>
<dbReference type="OrthoDB" id="9836360at2759"/>
<keyword evidence="9 14" id="KW-0472">Membrane</keyword>
<evidence type="ECO:0000256" key="2">
    <source>
        <dbReference type="ARBA" id="ARBA00010665"/>
    </source>
</evidence>
<keyword evidence="10" id="KW-1015">Disulfide bond</keyword>
<evidence type="ECO:0000256" key="9">
    <source>
        <dbReference type="ARBA" id="ARBA00023136"/>
    </source>
</evidence>
<dbReference type="GO" id="GO:0030307">
    <property type="term" value="P:positive regulation of cell growth"/>
    <property type="evidence" value="ECO:0007669"/>
    <property type="project" value="InterPro"/>
</dbReference>
<dbReference type="Pfam" id="PF20902">
    <property type="entry name" value="CXCL16"/>
    <property type="match status" value="1"/>
</dbReference>
<dbReference type="AlphaFoldDB" id="A0A6P3Q4M4"/>
<dbReference type="GO" id="GO:0008009">
    <property type="term" value="F:chemokine activity"/>
    <property type="evidence" value="ECO:0007669"/>
    <property type="project" value="InterPro"/>
</dbReference>
<comment type="subcellular location">
    <subcellularLocation>
        <location evidence="1">Membrane</location>
        <topology evidence="1">Single-pass type I membrane protein</topology>
    </subcellularLocation>
</comment>
<comment type="similarity">
    <text evidence="2">Belongs to the intercrine alpha (chemokine CxC) family.</text>
</comment>
<dbReference type="CTD" id="58191"/>
<keyword evidence="17" id="KW-1185">Reference proteome</keyword>
<dbReference type="Proteomes" id="UP000515202">
    <property type="component" value="Unplaced"/>
</dbReference>
<dbReference type="GO" id="GO:0005041">
    <property type="term" value="F:low-density lipoprotein particle receptor activity"/>
    <property type="evidence" value="ECO:0007669"/>
    <property type="project" value="InterPro"/>
</dbReference>